<accession>A0A1I4MUH8</accession>
<dbReference type="SMART" id="SM00260">
    <property type="entry name" value="CheW"/>
    <property type="match status" value="2"/>
</dbReference>
<name>A0A1I4MUH8_9FIRM</name>
<feature type="domain" description="CheW-like" evidence="16">
    <location>
        <begin position="553"/>
        <end position="692"/>
    </location>
</feature>
<evidence type="ECO:0000256" key="13">
    <source>
        <dbReference type="PROSITE-ProRule" id="PRU00169"/>
    </source>
</evidence>
<dbReference type="InterPro" id="IPR036890">
    <property type="entry name" value="HATPase_C_sf"/>
</dbReference>
<evidence type="ECO:0000256" key="11">
    <source>
        <dbReference type="ARBA" id="ARBA00035100"/>
    </source>
</evidence>
<dbReference type="FunFam" id="3.30.565.10:FF:000016">
    <property type="entry name" value="Chemotaxis protein CheA, putative"/>
    <property type="match status" value="1"/>
</dbReference>
<protein>
    <recommendedName>
        <fullName evidence="3">Chemotaxis protein CheA</fullName>
        <ecNumber evidence="2">2.7.13.3</ecNumber>
    </recommendedName>
</protein>
<dbReference type="GO" id="GO:0000155">
    <property type="term" value="F:phosphorelay sensor kinase activity"/>
    <property type="evidence" value="ECO:0007669"/>
    <property type="project" value="InterPro"/>
</dbReference>
<evidence type="ECO:0000256" key="6">
    <source>
        <dbReference type="ARBA" id="ARBA00022679"/>
    </source>
</evidence>
<dbReference type="InterPro" id="IPR036641">
    <property type="entry name" value="HPT_dom_sf"/>
</dbReference>
<evidence type="ECO:0000259" key="16">
    <source>
        <dbReference type="PROSITE" id="PS50851"/>
    </source>
</evidence>
<dbReference type="EC" id="2.7.13.3" evidence="2"/>
<dbReference type="PROSITE" id="PS50894">
    <property type="entry name" value="HPT"/>
    <property type="match status" value="1"/>
</dbReference>
<evidence type="ECO:0000256" key="5">
    <source>
        <dbReference type="ARBA" id="ARBA00022553"/>
    </source>
</evidence>
<dbReference type="Pfam" id="PF01584">
    <property type="entry name" value="CheW"/>
    <property type="match status" value="2"/>
</dbReference>
<feature type="domain" description="Histidine kinase" evidence="14">
    <location>
        <begin position="342"/>
        <end position="551"/>
    </location>
</feature>
<dbReference type="InterPro" id="IPR011006">
    <property type="entry name" value="CheY-like_superfamily"/>
</dbReference>
<dbReference type="SMART" id="SM01231">
    <property type="entry name" value="H-kinase_dim"/>
    <property type="match status" value="1"/>
</dbReference>
<dbReference type="AlphaFoldDB" id="A0A1I4MUH8"/>
<keyword evidence="9" id="KW-0067">ATP-binding</keyword>
<dbReference type="InterPro" id="IPR004105">
    <property type="entry name" value="CheA-like_dim"/>
</dbReference>
<dbReference type="EMBL" id="FOTS01000037">
    <property type="protein sequence ID" value="SFM06653.1"/>
    <property type="molecule type" value="Genomic_DNA"/>
</dbReference>
<dbReference type="PRINTS" id="PR00344">
    <property type="entry name" value="BCTRLSENSOR"/>
</dbReference>
<dbReference type="GO" id="GO:0005524">
    <property type="term" value="F:ATP binding"/>
    <property type="evidence" value="ECO:0007669"/>
    <property type="project" value="UniProtKB-KW"/>
</dbReference>
<dbReference type="SMART" id="SM00387">
    <property type="entry name" value="HATPase_c"/>
    <property type="match status" value="1"/>
</dbReference>
<organism evidence="18 19">
    <name type="scientific">Pelosinus propionicus DSM 13327</name>
    <dbReference type="NCBI Taxonomy" id="1123291"/>
    <lineage>
        <taxon>Bacteria</taxon>
        <taxon>Bacillati</taxon>
        <taxon>Bacillota</taxon>
        <taxon>Negativicutes</taxon>
        <taxon>Selenomonadales</taxon>
        <taxon>Sporomusaceae</taxon>
        <taxon>Pelosinus</taxon>
    </lineage>
</organism>
<dbReference type="CDD" id="cd17546">
    <property type="entry name" value="REC_hyHK_CKI1_RcsC-like"/>
    <property type="match status" value="1"/>
</dbReference>
<feature type="modified residue" description="Phosphohistidine" evidence="12">
    <location>
        <position position="47"/>
    </location>
</feature>
<dbReference type="STRING" id="1123291.SAMN04490355_103746"/>
<dbReference type="RefSeq" id="WP_090940430.1">
    <property type="nucleotide sequence ID" value="NZ_FOTS01000037.1"/>
</dbReference>
<dbReference type="CDD" id="cd00088">
    <property type="entry name" value="HPT"/>
    <property type="match status" value="1"/>
</dbReference>
<dbReference type="InterPro" id="IPR008207">
    <property type="entry name" value="Sig_transdc_His_kin_Hpt_dom"/>
</dbReference>
<comment type="function">
    <text evidence="11">Involved in the transmission of sensory signals from the chemoreceptors to the flagellar motors. CheA is autophosphorylated; it can transfer its phosphate group to either CheB or CheY.</text>
</comment>
<dbReference type="InterPro" id="IPR001789">
    <property type="entry name" value="Sig_transdc_resp-reg_receiver"/>
</dbReference>
<dbReference type="CDD" id="cd16916">
    <property type="entry name" value="HATPase_CheA-like"/>
    <property type="match status" value="1"/>
</dbReference>
<dbReference type="InterPro" id="IPR037006">
    <property type="entry name" value="CheA-like_homodim_sf"/>
</dbReference>
<dbReference type="Gene3D" id="2.30.30.40">
    <property type="entry name" value="SH3 Domains"/>
    <property type="match status" value="1"/>
</dbReference>
<dbReference type="SUPFAM" id="SSF47384">
    <property type="entry name" value="Homodimeric domain of signal transducing histidine kinase"/>
    <property type="match status" value="1"/>
</dbReference>
<evidence type="ECO:0000259" key="15">
    <source>
        <dbReference type="PROSITE" id="PS50110"/>
    </source>
</evidence>
<dbReference type="PROSITE" id="PS50109">
    <property type="entry name" value="HIS_KIN"/>
    <property type="match status" value="1"/>
</dbReference>
<evidence type="ECO:0000259" key="17">
    <source>
        <dbReference type="PROSITE" id="PS50894"/>
    </source>
</evidence>
<dbReference type="Gene3D" id="3.30.565.10">
    <property type="entry name" value="Histidine kinase-like ATPase, C-terminal domain"/>
    <property type="match status" value="1"/>
</dbReference>
<keyword evidence="10" id="KW-0902">Two-component regulatory system</keyword>
<dbReference type="OrthoDB" id="9803176at2"/>
<dbReference type="InterPro" id="IPR051315">
    <property type="entry name" value="Bact_Chemotaxis_CheA"/>
</dbReference>
<dbReference type="PANTHER" id="PTHR43395:SF10">
    <property type="entry name" value="CHEMOTAXIS PROTEIN CHEA"/>
    <property type="match status" value="1"/>
</dbReference>
<dbReference type="InterPro" id="IPR005467">
    <property type="entry name" value="His_kinase_dom"/>
</dbReference>
<dbReference type="Pfam" id="PF00072">
    <property type="entry name" value="Response_reg"/>
    <property type="match status" value="1"/>
</dbReference>
<evidence type="ECO:0000256" key="10">
    <source>
        <dbReference type="ARBA" id="ARBA00023012"/>
    </source>
</evidence>
<keyword evidence="19" id="KW-1185">Reference proteome</keyword>
<dbReference type="PROSITE" id="PS50851">
    <property type="entry name" value="CHEW"/>
    <property type="match status" value="2"/>
</dbReference>
<evidence type="ECO:0000256" key="12">
    <source>
        <dbReference type="PROSITE-ProRule" id="PRU00110"/>
    </source>
</evidence>
<sequence length="988" mass="111079">MLKDEKLIQEFVIEAKEHVEKIESGLLSFEQHEYDENVINAIFRSAHNIKGTAGFFGFQKIVELSHAMESVLGKIRSRELTLLLDIVDALLMANDELRELLNHIAMNEERDITSLVQRLQHIFINDKDIQPAEAPDTANEPITPENQTTAVKNLKVDSYDKMISELAKKGHKIYKYVRTFDFQQNDTERFSINMSKSIQSIGSILNSYIRNKTFLAEENSFEQQIIFLFSTVLEKELAVMAIGANAREIEELSITNQRAEIFQLLLEKAEHAACPKKEKSVTSKQNASDFFDEKHKNDLSEERIKVDVVLLNNLVNLSSEMVLARNQLLRLLEAHVDGIPGIRAVLQKIDHTTTEMQEKIMRTRMQPISILFHSIPRLVRDLSKKLGKSLTLKMEGKEVEMDKSILEGLMDPFTHLIRNALDHGIENPAMRKALGKDPTAIIQIKARHEGGRVIIDIMDDGAGIDVEKVKQHALEKGLIDQEEAMEISESKMAELVFSPGFSTVTQISDISGRGVGLDVVRANIEKFGGTVELHTVKGKGTTFRLILPLTLAIIPSLILAVGKHNFALPQAHLQEIVRIVDGKEESPLQLIQGQRVLQLRGQLVPIVHLADVVGLEKNLKATSPITRILIIKIARRIFGIIVNAIHGQEELLVKPMPNHLKEVKVYSGVTILGDGSIAMVLDVEGIANKEKLAFSEDGVESSQVKAVALDHQVQELQDLLLFQCSGPEIFGLHLSMIARVNEISPHQVEEIGNKEYYNSQGNIMQLIRLEEYLPVSKEESDKKMYVITPKGSNHSLGLLVRAIKDTVQVDSLTVEEDIQGKGLLGSTLINEKIILLVDLHEVFELSVPEQYIQLNHFPMAAAEKNILLVEDDPFFVKLEKRYLEQGGYRVFIARNGKEGLKILREHRIDIVMSDISMPVMSGLEMVKQIRADEKMLSLPIILMSASIKNDNQEKLFLEAGFNSYAYKFDKADVLQKVADVQVARGEFP</sequence>
<dbReference type="SUPFAM" id="SSF47226">
    <property type="entry name" value="Histidine-containing phosphotransfer domain, HPT domain"/>
    <property type="match status" value="1"/>
</dbReference>
<dbReference type="PROSITE" id="PS50110">
    <property type="entry name" value="RESPONSE_REGULATORY"/>
    <property type="match status" value="1"/>
</dbReference>
<comment type="catalytic activity">
    <reaction evidence="1">
        <text>ATP + protein L-histidine = ADP + protein N-phospho-L-histidine.</text>
        <dbReference type="EC" id="2.7.13.3"/>
    </reaction>
</comment>
<keyword evidence="5 13" id="KW-0597">Phosphoprotein</keyword>
<dbReference type="Gene3D" id="2.40.50.180">
    <property type="entry name" value="CheA-289, Domain 4"/>
    <property type="match status" value="1"/>
</dbReference>
<dbReference type="InterPro" id="IPR002545">
    <property type="entry name" value="CheW-lke_dom"/>
</dbReference>
<dbReference type="SUPFAM" id="SSF52172">
    <property type="entry name" value="CheY-like"/>
    <property type="match status" value="1"/>
</dbReference>
<dbReference type="InterPro" id="IPR036097">
    <property type="entry name" value="HisK_dim/P_sf"/>
</dbReference>
<dbReference type="Pfam" id="PF01627">
    <property type="entry name" value="Hpt"/>
    <property type="match status" value="1"/>
</dbReference>
<dbReference type="Gene3D" id="3.40.50.2300">
    <property type="match status" value="1"/>
</dbReference>
<evidence type="ECO:0000313" key="19">
    <source>
        <dbReference type="Proteomes" id="UP000199520"/>
    </source>
</evidence>
<evidence type="ECO:0000313" key="18">
    <source>
        <dbReference type="EMBL" id="SFM06653.1"/>
    </source>
</evidence>
<keyword evidence="4" id="KW-0145">Chemotaxis</keyword>
<evidence type="ECO:0000259" key="14">
    <source>
        <dbReference type="PROSITE" id="PS50109"/>
    </source>
</evidence>
<feature type="domain" description="Response regulatory" evidence="15">
    <location>
        <begin position="865"/>
        <end position="982"/>
    </location>
</feature>
<dbReference type="SUPFAM" id="SSF50341">
    <property type="entry name" value="CheW-like"/>
    <property type="match status" value="2"/>
</dbReference>
<dbReference type="Gene3D" id="1.10.287.560">
    <property type="entry name" value="Histidine kinase CheA-like, homodimeric domain"/>
    <property type="match status" value="1"/>
</dbReference>
<evidence type="ECO:0000256" key="1">
    <source>
        <dbReference type="ARBA" id="ARBA00000085"/>
    </source>
</evidence>
<dbReference type="Proteomes" id="UP000199520">
    <property type="component" value="Unassembled WGS sequence"/>
</dbReference>
<dbReference type="InterPro" id="IPR003594">
    <property type="entry name" value="HATPase_dom"/>
</dbReference>
<proteinExistence type="predicted"/>
<dbReference type="SMART" id="SM00073">
    <property type="entry name" value="HPT"/>
    <property type="match status" value="1"/>
</dbReference>
<dbReference type="GO" id="GO:0005737">
    <property type="term" value="C:cytoplasm"/>
    <property type="evidence" value="ECO:0007669"/>
    <property type="project" value="InterPro"/>
</dbReference>
<gene>
    <name evidence="18" type="ORF">SAMN04490355_103746</name>
</gene>
<dbReference type="SMART" id="SM00448">
    <property type="entry name" value="REC"/>
    <property type="match status" value="1"/>
</dbReference>
<evidence type="ECO:0000256" key="4">
    <source>
        <dbReference type="ARBA" id="ARBA00022500"/>
    </source>
</evidence>
<reference evidence="19" key="1">
    <citation type="submission" date="2016-10" db="EMBL/GenBank/DDBJ databases">
        <authorList>
            <person name="Varghese N."/>
            <person name="Submissions S."/>
        </authorList>
    </citation>
    <scope>NUCLEOTIDE SEQUENCE [LARGE SCALE GENOMIC DNA]</scope>
    <source>
        <strain evidence="19">DSM 13327</strain>
    </source>
</reference>
<dbReference type="Pfam" id="PF02895">
    <property type="entry name" value="H-kinase_dim"/>
    <property type="match status" value="1"/>
</dbReference>
<dbReference type="SUPFAM" id="SSF55874">
    <property type="entry name" value="ATPase domain of HSP90 chaperone/DNA topoisomerase II/histidine kinase"/>
    <property type="match status" value="1"/>
</dbReference>
<evidence type="ECO:0000256" key="3">
    <source>
        <dbReference type="ARBA" id="ARBA00021495"/>
    </source>
</evidence>
<feature type="domain" description="CheW-like" evidence="16">
    <location>
        <begin position="716"/>
        <end position="848"/>
    </location>
</feature>
<keyword evidence="6" id="KW-0808">Transferase</keyword>
<dbReference type="InterPro" id="IPR036061">
    <property type="entry name" value="CheW-like_dom_sf"/>
</dbReference>
<evidence type="ECO:0000256" key="9">
    <source>
        <dbReference type="ARBA" id="ARBA00022840"/>
    </source>
</evidence>
<keyword evidence="7" id="KW-0547">Nucleotide-binding</keyword>
<evidence type="ECO:0000256" key="7">
    <source>
        <dbReference type="ARBA" id="ARBA00022741"/>
    </source>
</evidence>
<keyword evidence="8 18" id="KW-0418">Kinase</keyword>
<evidence type="ECO:0000256" key="8">
    <source>
        <dbReference type="ARBA" id="ARBA00022777"/>
    </source>
</evidence>
<dbReference type="InterPro" id="IPR004358">
    <property type="entry name" value="Sig_transdc_His_kin-like_C"/>
</dbReference>
<dbReference type="PANTHER" id="PTHR43395">
    <property type="entry name" value="SENSOR HISTIDINE KINASE CHEA"/>
    <property type="match status" value="1"/>
</dbReference>
<dbReference type="GO" id="GO:0006935">
    <property type="term" value="P:chemotaxis"/>
    <property type="evidence" value="ECO:0007669"/>
    <property type="project" value="UniProtKB-KW"/>
</dbReference>
<feature type="modified residue" description="4-aspartylphosphate" evidence="13">
    <location>
        <position position="914"/>
    </location>
</feature>
<dbReference type="Pfam" id="PF02518">
    <property type="entry name" value="HATPase_c"/>
    <property type="match status" value="1"/>
</dbReference>
<evidence type="ECO:0000256" key="2">
    <source>
        <dbReference type="ARBA" id="ARBA00012438"/>
    </source>
</evidence>
<dbReference type="Gene3D" id="1.20.120.160">
    <property type="entry name" value="HPT domain"/>
    <property type="match status" value="1"/>
</dbReference>
<feature type="domain" description="HPt" evidence="17">
    <location>
        <begin position="1"/>
        <end position="104"/>
    </location>
</feature>